<accession>A0A922P0D6</accession>
<evidence type="ECO:0000256" key="1">
    <source>
        <dbReference type="SAM" id="Coils"/>
    </source>
</evidence>
<evidence type="ECO:0000313" key="2">
    <source>
        <dbReference type="EMBL" id="KEQ05551.1"/>
    </source>
</evidence>
<proteinExistence type="predicted"/>
<reference evidence="2 3" key="1">
    <citation type="submission" date="2014-06" db="EMBL/GenBank/DDBJ databases">
        <title>Rhizobium pelagicum/R2-400B4.</title>
        <authorList>
            <person name="Kimes N.E."/>
            <person name="Lopez-Perez M."/>
        </authorList>
    </citation>
    <scope>NUCLEOTIDE SEQUENCE [LARGE SCALE GENOMIC DNA]</scope>
    <source>
        <strain evidence="2 3">R2-400B4</strain>
    </source>
</reference>
<comment type="caution">
    <text evidence="2">The sequence shown here is derived from an EMBL/GenBank/DDBJ whole genome shotgun (WGS) entry which is preliminary data.</text>
</comment>
<keyword evidence="3" id="KW-1185">Reference proteome</keyword>
<gene>
    <name evidence="2" type="ORF">GV68_08455</name>
</gene>
<feature type="coiled-coil region" evidence="1">
    <location>
        <begin position="4"/>
        <end position="34"/>
    </location>
</feature>
<organism evidence="2 3">
    <name type="scientific">Pseudorhizobium pelagicum</name>
    <dbReference type="NCBI Taxonomy" id="1509405"/>
    <lineage>
        <taxon>Bacteria</taxon>
        <taxon>Pseudomonadati</taxon>
        <taxon>Pseudomonadota</taxon>
        <taxon>Alphaproteobacteria</taxon>
        <taxon>Hyphomicrobiales</taxon>
        <taxon>Rhizobiaceae</taxon>
        <taxon>Rhizobium/Agrobacterium group</taxon>
        <taxon>Pseudorhizobium</taxon>
    </lineage>
</organism>
<protein>
    <submittedName>
        <fullName evidence="2">Uncharacterized protein</fullName>
    </submittedName>
</protein>
<sequence length="216" mass="24085">MTKIEQLKAQVKAIAEANAAKIQEAAEVARLEATIKLESSPELMQAKVRLMSSQQQTEKLQQLVNECEQIVASVPVFNSKTRQNRVWAGGHRYGFGTQVDLMYQLATGILYACQEHKQLLVAHTGLNTELLEQIVTAFGTPTYYNRNYHTIVEPKTYDLETLKSALAVMQSDLGVVVDISQITNTHLEAEFARAEVTAQNNFELAKEAIAEADFKL</sequence>
<name>A0A922P0D6_9HYPH</name>
<dbReference type="AlphaFoldDB" id="A0A922P0D6"/>
<dbReference type="EMBL" id="JOKJ01000019">
    <property type="protein sequence ID" value="KEQ05551.1"/>
    <property type="molecule type" value="Genomic_DNA"/>
</dbReference>
<keyword evidence="1" id="KW-0175">Coiled coil</keyword>
<dbReference type="Proteomes" id="UP000052167">
    <property type="component" value="Unassembled WGS sequence"/>
</dbReference>
<evidence type="ECO:0000313" key="3">
    <source>
        <dbReference type="Proteomes" id="UP000052167"/>
    </source>
</evidence>
<dbReference type="RefSeq" id="WP_037189669.1">
    <property type="nucleotide sequence ID" value="NZ_JOKJ01000019.1"/>
</dbReference>